<feature type="domain" description="CBU-0592-like" evidence="3">
    <location>
        <begin position="16"/>
        <end position="88"/>
    </location>
</feature>
<dbReference type="Pfam" id="PF26604">
    <property type="entry name" value="CBU_0592"/>
    <property type="match status" value="1"/>
</dbReference>
<keyword evidence="5" id="KW-1185">Reference proteome</keyword>
<evidence type="ECO:0000313" key="5">
    <source>
        <dbReference type="Proteomes" id="UP000193061"/>
    </source>
</evidence>
<keyword evidence="2" id="KW-0472">Membrane</keyword>
<feature type="transmembrane region" description="Helical" evidence="2">
    <location>
        <begin position="68"/>
        <end position="87"/>
    </location>
</feature>
<name>A0A1X6ZAN8_9RHOB</name>
<dbReference type="InterPro" id="IPR058058">
    <property type="entry name" value="CBU_0592-like"/>
</dbReference>
<dbReference type="NCBIfam" id="NF047864">
    <property type="entry name" value="CBU_0592_membra"/>
    <property type="match status" value="1"/>
</dbReference>
<dbReference type="EMBL" id="FWFX01000006">
    <property type="protein sequence ID" value="SLN46307.1"/>
    <property type="molecule type" value="Genomic_DNA"/>
</dbReference>
<accession>A0A1X6ZAN8</accession>
<dbReference type="OrthoDB" id="7876943at2"/>
<sequence>MPSISFETIDTVVLCRAVGLLGFSIYVIGFFSLCSGRLNSSTPAYSMLVFIASSCVMISLLVEFNLSAALIQLFYIVMSLGGIFVRLSGRKKSPKRPENPVIQSRKTEHFDRAA</sequence>
<dbReference type="Proteomes" id="UP000193061">
    <property type="component" value="Unassembled WGS sequence"/>
</dbReference>
<feature type="transmembrane region" description="Helical" evidence="2">
    <location>
        <begin position="45"/>
        <end position="62"/>
    </location>
</feature>
<evidence type="ECO:0000256" key="2">
    <source>
        <dbReference type="SAM" id="Phobius"/>
    </source>
</evidence>
<evidence type="ECO:0000259" key="3">
    <source>
        <dbReference type="Pfam" id="PF26604"/>
    </source>
</evidence>
<evidence type="ECO:0000313" key="4">
    <source>
        <dbReference type="EMBL" id="SLN46307.1"/>
    </source>
</evidence>
<keyword evidence="2" id="KW-0812">Transmembrane</keyword>
<feature type="transmembrane region" description="Helical" evidence="2">
    <location>
        <begin position="12"/>
        <end position="33"/>
    </location>
</feature>
<protein>
    <recommendedName>
        <fullName evidence="3">CBU-0592-like domain-containing protein</fullName>
    </recommendedName>
</protein>
<proteinExistence type="predicted"/>
<organism evidence="4 5">
    <name type="scientific">Roseovarius albus</name>
    <dbReference type="NCBI Taxonomy" id="1247867"/>
    <lineage>
        <taxon>Bacteria</taxon>
        <taxon>Pseudomonadati</taxon>
        <taxon>Pseudomonadota</taxon>
        <taxon>Alphaproteobacteria</taxon>
        <taxon>Rhodobacterales</taxon>
        <taxon>Roseobacteraceae</taxon>
        <taxon>Roseovarius</taxon>
    </lineage>
</organism>
<reference evidence="4 5" key="1">
    <citation type="submission" date="2017-03" db="EMBL/GenBank/DDBJ databases">
        <authorList>
            <person name="Afonso C.L."/>
            <person name="Miller P.J."/>
            <person name="Scott M.A."/>
            <person name="Spackman E."/>
            <person name="Goraichik I."/>
            <person name="Dimitrov K.M."/>
            <person name="Suarez D.L."/>
            <person name="Swayne D.E."/>
        </authorList>
    </citation>
    <scope>NUCLEOTIDE SEQUENCE [LARGE SCALE GENOMIC DNA]</scope>
    <source>
        <strain evidence="4 5">CECT 7450</strain>
    </source>
</reference>
<feature type="compositionally biased region" description="Basic and acidic residues" evidence="1">
    <location>
        <begin position="105"/>
        <end position="114"/>
    </location>
</feature>
<dbReference type="AlphaFoldDB" id="A0A1X6ZAN8"/>
<feature type="region of interest" description="Disordered" evidence="1">
    <location>
        <begin position="90"/>
        <end position="114"/>
    </location>
</feature>
<gene>
    <name evidence="4" type="ORF">ROA7450_02271</name>
</gene>
<evidence type="ECO:0000256" key="1">
    <source>
        <dbReference type="SAM" id="MobiDB-lite"/>
    </source>
</evidence>
<keyword evidence="2" id="KW-1133">Transmembrane helix</keyword>
<dbReference type="RefSeq" id="WP_085805785.1">
    <property type="nucleotide sequence ID" value="NZ_FWFX01000006.1"/>
</dbReference>